<accession>X1MCB8</accession>
<evidence type="ECO:0000313" key="1">
    <source>
        <dbReference type="EMBL" id="GAI03969.1"/>
    </source>
</evidence>
<gene>
    <name evidence="1" type="ORF">S06H3_14575</name>
</gene>
<comment type="caution">
    <text evidence="1">The sequence shown here is derived from an EMBL/GenBank/DDBJ whole genome shotgun (WGS) entry which is preliminary data.</text>
</comment>
<reference evidence="1" key="1">
    <citation type="journal article" date="2014" name="Front. Microbiol.">
        <title>High frequency of phylogenetically diverse reductive dehalogenase-homologous genes in deep subseafloor sedimentary metagenomes.</title>
        <authorList>
            <person name="Kawai M."/>
            <person name="Futagami T."/>
            <person name="Toyoda A."/>
            <person name="Takaki Y."/>
            <person name="Nishi S."/>
            <person name="Hori S."/>
            <person name="Arai W."/>
            <person name="Tsubouchi T."/>
            <person name="Morono Y."/>
            <person name="Uchiyama I."/>
            <person name="Ito T."/>
            <person name="Fujiyama A."/>
            <person name="Inagaki F."/>
            <person name="Takami H."/>
        </authorList>
    </citation>
    <scope>NUCLEOTIDE SEQUENCE</scope>
    <source>
        <strain evidence="1">Expedition CK06-06</strain>
    </source>
</reference>
<dbReference type="EMBL" id="BARV01007134">
    <property type="protein sequence ID" value="GAI03969.1"/>
    <property type="molecule type" value="Genomic_DNA"/>
</dbReference>
<dbReference type="AlphaFoldDB" id="X1MCB8"/>
<name>X1MCB8_9ZZZZ</name>
<sequence>MEGYFFTEKKVDYVLDFTFKDAEIAHFQYYLVQDEILKVKKGLFNSNLRLANDLDGIPGKVNWQGKISLKDVNPSPGYKLPFSLAQF</sequence>
<protein>
    <submittedName>
        <fullName evidence="1">Uncharacterized protein</fullName>
    </submittedName>
</protein>
<organism evidence="1">
    <name type="scientific">marine sediment metagenome</name>
    <dbReference type="NCBI Taxonomy" id="412755"/>
    <lineage>
        <taxon>unclassified sequences</taxon>
        <taxon>metagenomes</taxon>
        <taxon>ecological metagenomes</taxon>
    </lineage>
</organism>
<proteinExistence type="predicted"/>